<dbReference type="PATRIC" id="fig|1630135.4.peg.2090"/>
<proteinExistence type="predicted"/>
<evidence type="ECO:0000313" key="10">
    <source>
        <dbReference type="Proteomes" id="UP000092596"/>
    </source>
</evidence>
<feature type="transmembrane region" description="Helical" evidence="7">
    <location>
        <begin position="302"/>
        <end position="322"/>
    </location>
</feature>
<feature type="transmembrane region" description="Helical" evidence="7">
    <location>
        <begin position="343"/>
        <end position="364"/>
    </location>
</feature>
<feature type="transmembrane region" description="Helical" evidence="7">
    <location>
        <begin position="264"/>
        <end position="282"/>
    </location>
</feature>
<evidence type="ECO:0000256" key="6">
    <source>
        <dbReference type="SAM" id="MobiDB-lite"/>
    </source>
</evidence>
<dbReference type="PANTHER" id="PTHR43478:SF1">
    <property type="entry name" value="NA+_H+ ANTIPORTER NHAC-LIKE C-TERMINAL DOMAIN-CONTAINING PROTEIN"/>
    <property type="match status" value="1"/>
</dbReference>
<feature type="transmembrane region" description="Helical" evidence="7">
    <location>
        <begin position="30"/>
        <end position="49"/>
    </location>
</feature>
<evidence type="ECO:0000313" key="9">
    <source>
        <dbReference type="EMBL" id="ANP28642.1"/>
    </source>
</evidence>
<organism evidence="9 10">
    <name type="scientific">Dermabacter vaginalis</name>
    <dbReference type="NCBI Taxonomy" id="1630135"/>
    <lineage>
        <taxon>Bacteria</taxon>
        <taxon>Bacillati</taxon>
        <taxon>Actinomycetota</taxon>
        <taxon>Actinomycetes</taxon>
        <taxon>Micrococcales</taxon>
        <taxon>Dermabacteraceae</taxon>
        <taxon>Dermabacter</taxon>
    </lineage>
</organism>
<comment type="subcellular location">
    <subcellularLocation>
        <location evidence="1">Cell membrane</location>
        <topology evidence="1">Multi-pass membrane protein</topology>
    </subcellularLocation>
</comment>
<dbReference type="STRING" id="1630135.DAD186_20920"/>
<dbReference type="Pfam" id="PF03553">
    <property type="entry name" value="Na_H_antiporter"/>
    <property type="match status" value="1"/>
</dbReference>
<feature type="transmembrane region" description="Helical" evidence="7">
    <location>
        <begin position="425"/>
        <end position="443"/>
    </location>
</feature>
<dbReference type="EMBL" id="CP012117">
    <property type="protein sequence ID" value="ANP28642.1"/>
    <property type="molecule type" value="Genomic_DNA"/>
</dbReference>
<accession>A0A1B0ZL68</accession>
<dbReference type="AlphaFoldDB" id="A0A1B0ZL68"/>
<feature type="transmembrane region" description="Helical" evidence="7">
    <location>
        <begin position="6"/>
        <end position="23"/>
    </location>
</feature>
<dbReference type="RefSeq" id="WP_065248591.1">
    <property type="nucleotide sequence ID" value="NZ_CP012117.1"/>
</dbReference>
<reference evidence="9 10" key="1">
    <citation type="submission" date="2015-06" db="EMBL/GenBank/DDBJ databases">
        <title>Investigation of pathophysiology for high-risk pregnancy and development of treatment modality based on it.</title>
        <authorList>
            <person name="Kim B.-C."/>
            <person name="Lim S."/>
        </authorList>
    </citation>
    <scope>NUCLEOTIDE SEQUENCE [LARGE SCALE GENOMIC DNA]</scope>
    <source>
        <strain evidence="9 10">AD1-86</strain>
    </source>
</reference>
<feature type="transmembrane region" description="Helical" evidence="7">
    <location>
        <begin position="69"/>
        <end position="98"/>
    </location>
</feature>
<evidence type="ECO:0000256" key="4">
    <source>
        <dbReference type="ARBA" id="ARBA00022989"/>
    </source>
</evidence>
<evidence type="ECO:0000256" key="5">
    <source>
        <dbReference type="ARBA" id="ARBA00023136"/>
    </source>
</evidence>
<evidence type="ECO:0000256" key="7">
    <source>
        <dbReference type="SAM" id="Phobius"/>
    </source>
</evidence>
<dbReference type="GO" id="GO:0005886">
    <property type="term" value="C:plasma membrane"/>
    <property type="evidence" value="ECO:0007669"/>
    <property type="project" value="UniProtKB-SubCell"/>
</dbReference>
<keyword evidence="4 7" id="KW-1133">Transmembrane helix</keyword>
<feature type="compositionally biased region" description="Basic and acidic residues" evidence="6">
    <location>
        <begin position="237"/>
        <end position="246"/>
    </location>
</feature>
<feature type="domain" description="Na+/H+ antiporter NhaC-like C-terminal" evidence="8">
    <location>
        <begin position="162"/>
        <end position="491"/>
    </location>
</feature>
<keyword evidence="3 7" id="KW-0812">Transmembrane</keyword>
<evidence type="ECO:0000256" key="3">
    <source>
        <dbReference type="ARBA" id="ARBA00022692"/>
    </source>
</evidence>
<feature type="transmembrane region" description="Helical" evidence="7">
    <location>
        <begin position="484"/>
        <end position="514"/>
    </location>
</feature>
<feature type="transmembrane region" description="Helical" evidence="7">
    <location>
        <begin position="199"/>
        <end position="219"/>
    </location>
</feature>
<feature type="region of interest" description="Disordered" evidence="6">
    <location>
        <begin position="237"/>
        <end position="256"/>
    </location>
</feature>
<sequence length="533" mass="55824">MVETYPILTLVPPLLAILLVIMTKRVLISLFAGVVSGAILIADFAPLASLKEVGKAALGLVWEDGGLNWYTILIIAFLLELGIITSLVLMAGGTSAFSDWVEKRVKTRRGAQILTGLLSLSFFIDDYFNALSVGQIARPISDRQRVSRAKLSYLIDSGAAPVVVLIPFSSWGASLIGIMSPILAASALQMSEVEAFVRAALMNFYAVAALVFLWLVIAWQLNFGPMRKEEERAFAGEGVHADEKDAPSQATDKLPRHEPGAKRALLVPFILLILGVVGGMYVTGGLEAGAWDLFSTMANANVALSLNVGGIIGLIVAFYYLYRYTLSNPVFSSTVRFSGAFQGAKSMLPAISILLLAWMLGAVIGDLGTGSFLADVVAHVNLPAHWLVPILFAMAGLMAFATGSSWGAFGILLPLAGQLMNASPGGNELLIAAFGAVIAGSVFGDHCSPISDTTILSSTGAGCKVSTHVNTQLPYALVAAGSSLVGYVVFAATGMAPAGFAVTLLVLVAAALVLRSRSRGERSVNSGVAAGEA</sequence>
<evidence type="ECO:0000256" key="1">
    <source>
        <dbReference type="ARBA" id="ARBA00004651"/>
    </source>
</evidence>
<keyword evidence="2" id="KW-1003">Cell membrane</keyword>
<dbReference type="Proteomes" id="UP000092596">
    <property type="component" value="Chromosome"/>
</dbReference>
<gene>
    <name evidence="9" type="ORF">DAD186_20920</name>
</gene>
<evidence type="ECO:0000256" key="2">
    <source>
        <dbReference type="ARBA" id="ARBA00022475"/>
    </source>
</evidence>
<feature type="transmembrane region" description="Helical" evidence="7">
    <location>
        <begin position="153"/>
        <end position="179"/>
    </location>
</feature>
<dbReference type="PANTHER" id="PTHR43478">
    <property type="entry name" value="NA+/H+ ANTIPORTER-RELATED"/>
    <property type="match status" value="1"/>
</dbReference>
<feature type="transmembrane region" description="Helical" evidence="7">
    <location>
        <begin position="384"/>
        <end position="413"/>
    </location>
</feature>
<protein>
    <recommendedName>
        <fullName evidence="8">Na+/H+ antiporter NhaC-like C-terminal domain-containing protein</fullName>
    </recommendedName>
</protein>
<dbReference type="KEGG" id="dva:DAD186_20920"/>
<dbReference type="InterPro" id="IPR018461">
    <property type="entry name" value="Na/H_Antiport_NhaC-like_C"/>
</dbReference>
<name>A0A1B0ZL68_9MICO</name>
<evidence type="ECO:0000259" key="8">
    <source>
        <dbReference type="Pfam" id="PF03553"/>
    </source>
</evidence>
<keyword evidence="5 7" id="KW-0472">Membrane</keyword>